<name>A0A8J3L2Z7_9ACTN</name>
<dbReference type="CDD" id="cd04301">
    <property type="entry name" value="NAT_SF"/>
    <property type="match status" value="2"/>
</dbReference>
<dbReference type="PANTHER" id="PTHR43877">
    <property type="entry name" value="AMINOALKYLPHOSPHONATE N-ACETYLTRANSFERASE-RELATED-RELATED"/>
    <property type="match status" value="1"/>
</dbReference>
<evidence type="ECO:0000259" key="3">
    <source>
        <dbReference type="PROSITE" id="PS51186"/>
    </source>
</evidence>
<evidence type="ECO:0000313" key="4">
    <source>
        <dbReference type="EMBL" id="GIG07641.1"/>
    </source>
</evidence>
<gene>
    <name evidence="4" type="ORF">Cco03nite_43410</name>
</gene>
<dbReference type="PANTHER" id="PTHR43877:SF1">
    <property type="entry name" value="ACETYLTRANSFERASE"/>
    <property type="match status" value="1"/>
</dbReference>
<evidence type="ECO:0000256" key="2">
    <source>
        <dbReference type="ARBA" id="ARBA00023315"/>
    </source>
</evidence>
<dbReference type="SUPFAM" id="SSF55729">
    <property type="entry name" value="Acyl-CoA N-acyltransferases (Nat)"/>
    <property type="match status" value="2"/>
</dbReference>
<dbReference type="AlphaFoldDB" id="A0A8J3L2Z7"/>
<dbReference type="PROSITE" id="PS51186">
    <property type="entry name" value="GNAT"/>
    <property type="match status" value="2"/>
</dbReference>
<sequence>MRIRTALPDDAPDVVALRAIVYPYLVRGVVSTRQMIAEPPAGDWTAFVVEDGGEIVGWASAFRNVTTSEAGFGEISLLHVHPGHRRRGAGTLLFDTAARHLSALGVRRVRTWAQADSLDFARDRGFTPSRDMRYSMLETRLAPPPPAAPDGVTVVPLSGLDERVLYTAYVAASSDEPGDIPSDAISFDDWCYEVWNNLGLDKDASVAALDGGDIVAFTLVKRDGERMWSDMTATLPEHRGRGLARLAKTVALHRAAAGGVTVAYTSNDESNAPMLAVNARLGYQPVAAQWSCLGELQRS</sequence>
<dbReference type="InterPro" id="IPR000182">
    <property type="entry name" value="GNAT_dom"/>
</dbReference>
<evidence type="ECO:0000256" key="1">
    <source>
        <dbReference type="ARBA" id="ARBA00022679"/>
    </source>
</evidence>
<keyword evidence="5" id="KW-1185">Reference proteome</keyword>
<proteinExistence type="predicted"/>
<keyword evidence="2" id="KW-0012">Acyltransferase</keyword>
<dbReference type="EMBL" id="BONI01000037">
    <property type="protein sequence ID" value="GIG07641.1"/>
    <property type="molecule type" value="Genomic_DNA"/>
</dbReference>
<protein>
    <submittedName>
        <fullName evidence="4">N-acetyltransferase</fullName>
    </submittedName>
</protein>
<dbReference type="GO" id="GO:0016747">
    <property type="term" value="F:acyltransferase activity, transferring groups other than amino-acyl groups"/>
    <property type="evidence" value="ECO:0007669"/>
    <property type="project" value="InterPro"/>
</dbReference>
<reference evidence="4 5" key="1">
    <citation type="submission" date="2021-01" db="EMBL/GenBank/DDBJ databases">
        <title>Whole genome shotgun sequence of Catellatospora coxensis NBRC 107359.</title>
        <authorList>
            <person name="Komaki H."/>
            <person name="Tamura T."/>
        </authorList>
    </citation>
    <scope>NUCLEOTIDE SEQUENCE [LARGE SCALE GENOMIC DNA]</scope>
    <source>
        <strain evidence="4 5">NBRC 107359</strain>
    </source>
</reference>
<dbReference type="Pfam" id="PF00583">
    <property type="entry name" value="Acetyltransf_1"/>
    <property type="match status" value="2"/>
</dbReference>
<comment type="caution">
    <text evidence="4">The sequence shown here is derived from an EMBL/GenBank/DDBJ whole genome shotgun (WGS) entry which is preliminary data.</text>
</comment>
<accession>A0A8J3L2Z7</accession>
<dbReference type="InterPro" id="IPR050832">
    <property type="entry name" value="Bact_Acetyltransf"/>
</dbReference>
<dbReference type="InterPro" id="IPR016181">
    <property type="entry name" value="Acyl_CoA_acyltransferase"/>
</dbReference>
<feature type="domain" description="N-acetyltransferase" evidence="3">
    <location>
        <begin position="152"/>
        <end position="299"/>
    </location>
</feature>
<evidence type="ECO:0000313" key="5">
    <source>
        <dbReference type="Proteomes" id="UP000630887"/>
    </source>
</evidence>
<organism evidence="4 5">
    <name type="scientific">Catellatospora coxensis</name>
    <dbReference type="NCBI Taxonomy" id="310354"/>
    <lineage>
        <taxon>Bacteria</taxon>
        <taxon>Bacillati</taxon>
        <taxon>Actinomycetota</taxon>
        <taxon>Actinomycetes</taxon>
        <taxon>Micromonosporales</taxon>
        <taxon>Micromonosporaceae</taxon>
        <taxon>Catellatospora</taxon>
    </lineage>
</organism>
<dbReference type="Gene3D" id="3.40.630.30">
    <property type="match status" value="1"/>
</dbReference>
<feature type="domain" description="N-acetyltransferase" evidence="3">
    <location>
        <begin position="1"/>
        <end position="146"/>
    </location>
</feature>
<dbReference type="RefSeq" id="WP_203693982.1">
    <property type="nucleotide sequence ID" value="NZ_BAAALC010000076.1"/>
</dbReference>
<keyword evidence="1" id="KW-0808">Transferase</keyword>
<dbReference type="Proteomes" id="UP000630887">
    <property type="component" value="Unassembled WGS sequence"/>
</dbReference>